<gene>
    <name evidence="1" type="ORF">DHETER_LOCUS7538</name>
</gene>
<protein>
    <submittedName>
        <fullName evidence="1">4348_t:CDS:1</fullName>
    </submittedName>
</protein>
<name>A0ACA9MTZ0_9GLOM</name>
<proteinExistence type="predicted"/>
<dbReference type="Proteomes" id="UP000789702">
    <property type="component" value="Unassembled WGS sequence"/>
</dbReference>
<evidence type="ECO:0000313" key="2">
    <source>
        <dbReference type="Proteomes" id="UP000789702"/>
    </source>
</evidence>
<reference evidence="1" key="1">
    <citation type="submission" date="2021-06" db="EMBL/GenBank/DDBJ databases">
        <authorList>
            <person name="Kallberg Y."/>
            <person name="Tangrot J."/>
            <person name="Rosling A."/>
        </authorList>
    </citation>
    <scope>NUCLEOTIDE SEQUENCE</scope>
    <source>
        <strain evidence="1">IL203A</strain>
    </source>
</reference>
<accession>A0ACA9MTZ0</accession>
<comment type="caution">
    <text evidence="1">The sequence shown here is derived from an EMBL/GenBank/DDBJ whole genome shotgun (WGS) entry which is preliminary data.</text>
</comment>
<evidence type="ECO:0000313" key="1">
    <source>
        <dbReference type="EMBL" id="CAG8608600.1"/>
    </source>
</evidence>
<keyword evidence="2" id="KW-1185">Reference proteome</keyword>
<organism evidence="1 2">
    <name type="scientific">Dentiscutata heterogama</name>
    <dbReference type="NCBI Taxonomy" id="1316150"/>
    <lineage>
        <taxon>Eukaryota</taxon>
        <taxon>Fungi</taxon>
        <taxon>Fungi incertae sedis</taxon>
        <taxon>Mucoromycota</taxon>
        <taxon>Glomeromycotina</taxon>
        <taxon>Glomeromycetes</taxon>
        <taxon>Diversisporales</taxon>
        <taxon>Gigasporaceae</taxon>
        <taxon>Dentiscutata</taxon>
    </lineage>
</organism>
<sequence>DKTMQIGRLLHYATDAILISAILAGIKRSTGLTFATERIKNRKIRNIVTTFLGVGEWVMDKCIMYMSSSPYFVKKLIDYNPESRSLHFF</sequence>
<dbReference type="EMBL" id="CAJVPU010010768">
    <property type="protein sequence ID" value="CAG8608600.1"/>
    <property type="molecule type" value="Genomic_DNA"/>
</dbReference>
<feature type="non-terminal residue" evidence="1">
    <location>
        <position position="1"/>
    </location>
</feature>